<reference evidence="14" key="1">
    <citation type="journal article" date="2002" name="Science">
        <title>The draft genome of Ciona intestinalis: insights into chordate and vertebrate origins.</title>
        <authorList>
            <person name="Dehal P."/>
            <person name="Satou Y."/>
            <person name="Campbell R.K."/>
            <person name="Chapman J."/>
            <person name="Degnan B."/>
            <person name="De Tomaso A."/>
            <person name="Davidson B."/>
            <person name="Di Gregorio A."/>
            <person name="Gelpke M."/>
            <person name="Goodstein D.M."/>
            <person name="Harafuji N."/>
            <person name="Hastings K.E."/>
            <person name="Ho I."/>
            <person name="Hotta K."/>
            <person name="Huang W."/>
            <person name="Kawashima T."/>
            <person name="Lemaire P."/>
            <person name="Martinez D."/>
            <person name="Meinertzhagen I.A."/>
            <person name="Necula S."/>
            <person name="Nonaka M."/>
            <person name="Putnam N."/>
            <person name="Rash S."/>
            <person name="Saiga H."/>
            <person name="Satake M."/>
            <person name="Terry A."/>
            <person name="Yamada L."/>
            <person name="Wang H.G."/>
            <person name="Awazu S."/>
            <person name="Azumi K."/>
            <person name="Boore J."/>
            <person name="Branno M."/>
            <person name="Chin-Bow S."/>
            <person name="DeSantis R."/>
            <person name="Doyle S."/>
            <person name="Francino P."/>
            <person name="Keys D.N."/>
            <person name="Haga S."/>
            <person name="Hayashi H."/>
            <person name="Hino K."/>
            <person name="Imai K.S."/>
            <person name="Inaba K."/>
            <person name="Kano S."/>
            <person name="Kobayashi K."/>
            <person name="Kobayashi M."/>
            <person name="Lee B.I."/>
            <person name="Makabe K.W."/>
            <person name="Manohar C."/>
            <person name="Matassi G."/>
            <person name="Medina M."/>
            <person name="Mochizuki Y."/>
            <person name="Mount S."/>
            <person name="Morishita T."/>
            <person name="Miura S."/>
            <person name="Nakayama A."/>
            <person name="Nishizaka S."/>
            <person name="Nomoto H."/>
            <person name="Ohta F."/>
            <person name="Oishi K."/>
            <person name="Rigoutsos I."/>
            <person name="Sano M."/>
            <person name="Sasaki A."/>
            <person name="Sasakura Y."/>
            <person name="Shoguchi E."/>
            <person name="Shin-i T."/>
            <person name="Spagnuolo A."/>
            <person name="Stainier D."/>
            <person name="Suzuki M.M."/>
            <person name="Tassy O."/>
            <person name="Takatori N."/>
            <person name="Tokuoka M."/>
            <person name="Yagi K."/>
            <person name="Yoshizaki F."/>
            <person name="Wada S."/>
            <person name="Zhang C."/>
            <person name="Hyatt P.D."/>
            <person name="Larimer F."/>
            <person name="Detter C."/>
            <person name="Doggett N."/>
            <person name="Glavina T."/>
            <person name="Hawkins T."/>
            <person name="Richardson P."/>
            <person name="Lucas S."/>
            <person name="Kohara Y."/>
            <person name="Levine M."/>
            <person name="Satoh N."/>
            <person name="Rokhsar D.S."/>
        </authorList>
    </citation>
    <scope>NUCLEOTIDE SEQUENCE [LARGE SCALE GENOMIC DNA]</scope>
</reference>
<comment type="function">
    <text evidence="2">Colipase is a cofactor of pancreatic lipase. It allows the lipase to anchor itself to the lipid-water interface. Without colipase the enzyme is washed off by bile salts, which have an inhibitory effect on the lipase.</text>
</comment>
<reference evidence="13" key="2">
    <citation type="journal article" date="2008" name="Genome Biol.">
        <title>Improved genome assembly and evidence-based global gene model set for the chordate Ciona intestinalis: new insight into intron and operon populations.</title>
        <authorList>
            <person name="Satou Y."/>
            <person name="Mineta K."/>
            <person name="Ogasawara M."/>
            <person name="Sasakura Y."/>
            <person name="Shoguchi E."/>
            <person name="Ueno K."/>
            <person name="Yamada L."/>
            <person name="Matsumoto J."/>
            <person name="Wasserscheid J."/>
            <person name="Dewar K."/>
            <person name="Wiley G.B."/>
            <person name="Macmil S.L."/>
            <person name="Roe B.A."/>
            <person name="Zeller R.W."/>
            <person name="Hastings K.E."/>
            <person name="Lemaire P."/>
            <person name="Lindquist E."/>
            <person name="Endo T."/>
            <person name="Hotta K."/>
            <person name="Inaba K."/>
        </authorList>
    </citation>
    <scope>NUCLEOTIDE SEQUENCE [LARGE SCALE GENOMIC DNA]</scope>
    <source>
        <strain evidence="13">wild type</strain>
    </source>
</reference>
<dbReference type="Pfam" id="PF02740">
    <property type="entry name" value="Colipase_C"/>
    <property type="match status" value="1"/>
</dbReference>
<dbReference type="InterPro" id="IPR017914">
    <property type="entry name" value="Colipase_C"/>
</dbReference>
<keyword evidence="9" id="KW-1015">Disulfide bond</keyword>
<dbReference type="GO" id="GO:0007586">
    <property type="term" value="P:digestion"/>
    <property type="evidence" value="ECO:0007669"/>
    <property type="project" value="UniProtKB-KW"/>
</dbReference>
<gene>
    <name evidence="13" type="primary">LOC100184348</name>
</gene>
<dbReference type="HOGENOM" id="CLU_165591_0_0_1"/>
<organism evidence="13 14">
    <name type="scientific">Ciona intestinalis</name>
    <name type="common">Transparent sea squirt</name>
    <name type="synonym">Ascidia intestinalis</name>
    <dbReference type="NCBI Taxonomy" id="7719"/>
    <lineage>
        <taxon>Eukaryota</taxon>
        <taxon>Metazoa</taxon>
        <taxon>Chordata</taxon>
        <taxon>Tunicata</taxon>
        <taxon>Ascidiacea</taxon>
        <taxon>Phlebobranchia</taxon>
        <taxon>Cionidae</taxon>
        <taxon>Ciona</taxon>
    </lineage>
</organism>
<evidence type="ECO:0000256" key="5">
    <source>
        <dbReference type="ARBA" id="ARBA00022525"/>
    </source>
</evidence>
<feature type="domain" description="Colipase C-terminal" evidence="12">
    <location>
        <begin position="65"/>
        <end position="85"/>
    </location>
</feature>
<name>F6U1J3_CIOIN</name>
<dbReference type="InParanoid" id="F6U1J3"/>
<dbReference type="PANTHER" id="PTHR10041">
    <property type="entry name" value="COLIPASE"/>
    <property type="match status" value="1"/>
</dbReference>
<dbReference type="GeneID" id="100184348"/>
<evidence type="ECO:0000313" key="14">
    <source>
        <dbReference type="Proteomes" id="UP000008144"/>
    </source>
</evidence>
<evidence type="ECO:0000256" key="8">
    <source>
        <dbReference type="ARBA" id="ARBA00023098"/>
    </source>
</evidence>
<evidence type="ECO:0000256" key="6">
    <source>
        <dbReference type="ARBA" id="ARBA00022729"/>
    </source>
</evidence>
<evidence type="ECO:0000256" key="4">
    <source>
        <dbReference type="ARBA" id="ARBA00011263"/>
    </source>
</evidence>
<accession>F6U1J3</accession>
<dbReference type="GO" id="GO:0008047">
    <property type="term" value="F:enzyme activator activity"/>
    <property type="evidence" value="ECO:0007669"/>
    <property type="project" value="InterPro"/>
</dbReference>
<dbReference type="EMBL" id="EAAA01001360">
    <property type="status" value="NOT_ANNOTATED_CDS"/>
    <property type="molecule type" value="Genomic_DNA"/>
</dbReference>
<dbReference type="FunCoup" id="F6U1J3">
    <property type="interactions" value="1"/>
</dbReference>
<evidence type="ECO:0000259" key="11">
    <source>
        <dbReference type="Pfam" id="PF01114"/>
    </source>
</evidence>
<dbReference type="Proteomes" id="UP000008144">
    <property type="component" value="Chromosome 2"/>
</dbReference>
<feature type="signal peptide" evidence="10">
    <location>
        <begin position="1"/>
        <end position="18"/>
    </location>
</feature>
<evidence type="ECO:0000256" key="7">
    <source>
        <dbReference type="ARBA" id="ARBA00022757"/>
    </source>
</evidence>
<keyword evidence="5" id="KW-0964">Secreted</keyword>
<dbReference type="RefSeq" id="XP_002129864.1">
    <property type="nucleotide sequence ID" value="XM_002129828.3"/>
</dbReference>
<dbReference type="AlphaFoldDB" id="F6U1J3"/>
<proteinExistence type="predicted"/>
<dbReference type="InterPro" id="IPR017913">
    <property type="entry name" value="Colipase_N"/>
</dbReference>
<evidence type="ECO:0000256" key="1">
    <source>
        <dbReference type="ARBA" id="ARBA00002722"/>
    </source>
</evidence>
<evidence type="ECO:0000313" key="13">
    <source>
        <dbReference type="Ensembl" id="ENSCINP00000001635.3"/>
    </source>
</evidence>
<dbReference type="PROSITE" id="PS51342">
    <property type="entry name" value="COLIPASE_2"/>
    <property type="match status" value="1"/>
</dbReference>
<comment type="subunit">
    <text evidence="4">Forms a 1:1 stoichiometric complex with pancreatic lipase.</text>
</comment>
<evidence type="ECO:0000256" key="3">
    <source>
        <dbReference type="ARBA" id="ARBA00004613"/>
    </source>
</evidence>
<evidence type="ECO:0000256" key="2">
    <source>
        <dbReference type="ARBA" id="ARBA00003508"/>
    </source>
</evidence>
<dbReference type="Ensembl" id="ENSCINT00000001635.3">
    <property type="protein sequence ID" value="ENSCINP00000001635.3"/>
    <property type="gene ID" value="ENSCING00000000898.3"/>
</dbReference>
<dbReference type="GO" id="GO:0016042">
    <property type="term" value="P:lipid catabolic process"/>
    <property type="evidence" value="ECO:0007669"/>
    <property type="project" value="InterPro"/>
</dbReference>
<sequence>MKLSLGFIVMLLLNMGFSTPSNYGVIFGLDDGELCVEGDQCSSYCCMDFNGFNRCAPLSIEGAVCENDGLWDVYDHCPCESGLSCVNSGSTKICSDPNDS</sequence>
<evidence type="ECO:0000259" key="12">
    <source>
        <dbReference type="Pfam" id="PF02740"/>
    </source>
</evidence>
<protein>
    <submittedName>
        <fullName evidence="13">Colipase-like</fullName>
    </submittedName>
</protein>
<accession>A0A1W2WEN8</accession>
<dbReference type="GO" id="GO:0005576">
    <property type="term" value="C:extracellular region"/>
    <property type="evidence" value="ECO:0007669"/>
    <property type="project" value="UniProtKB-SubCell"/>
</dbReference>
<dbReference type="Pfam" id="PF01114">
    <property type="entry name" value="Colipase"/>
    <property type="match status" value="1"/>
</dbReference>
<reference evidence="13" key="3">
    <citation type="submission" date="2025-08" db="UniProtKB">
        <authorList>
            <consortium name="Ensembl"/>
        </authorList>
    </citation>
    <scope>IDENTIFICATION</scope>
</reference>
<keyword evidence="7" id="KW-0222">Digestion</keyword>
<comment type="function">
    <text evidence="1">Enterostatin has a biological activity as a satiety signal.</text>
</comment>
<keyword evidence="8" id="KW-0443">Lipid metabolism</keyword>
<keyword evidence="6 10" id="KW-0732">Signal</keyword>
<feature type="domain" description="Colipase N-terminal" evidence="11">
    <location>
        <begin position="24"/>
        <end position="57"/>
    </location>
</feature>
<dbReference type="STRING" id="7719.ENSCINP00000001635"/>
<dbReference type="Gene3D" id="2.10.80.10">
    <property type="entry name" value="Lipase, subunit A"/>
    <property type="match status" value="1"/>
</dbReference>
<keyword evidence="14" id="KW-1185">Reference proteome</keyword>
<dbReference type="PANTHER" id="PTHR10041:SF9">
    <property type="entry name" value="COLIPASE"/>
    <property type="match status" value="1"/>
</dbReference>
<evidence type="ECO:0000256" key="9">
    <source>
        <dbReference type="ARBA" id="ARBA00023157"/>
    </source>
</evidence>
<dbReference type="SMART" id="SM00023">
    <property type="entry name" value="COLIPASE"/>
    <property type="match status" value="1"/>
</dbReference>
<reference evidence="13" key="4">
    <citation type="submission" date="2025-09" db="UniProtKB">
        <authorList>
            <consortium name="Ensembl"/>
        </authorList>
    </citation>
    <scope>IDENTIFICATION</scope>
</reference>
<comment type="subcellular location">
    <subcellularLocation>
        <location evidence="3">Secreted</location>
    </subcellularLocation>
</comment>
<dbReference type="PRINTS" id="PR00128">
    <property type="entry name" value="COLIPASE"/>
</dbReference>
<dbReference type="SUPFAM" id="SSF57190">
    <property type="entry name" value="Colipase-like"/>
    <property type="match status" value="1"/>
</dbReference>
<dbReference type="KEGG" id="cin:100184348"/>
<evidence type="ECO:0000256" key="10">
    <source>
        <dbReference type="SAM" id="SignalP"/>
    </source>
</evidence>
<dbReference type="InterPro" id="IPR001981">
    <property type="entry name" value="Colipase"/>
</dbReference>
<feature type="chain" id="PRO_5014090157" evidence="10">
    <location>
        <begin position="19"/>
        <end position="100"/>
    </location>
</feature>